<evidence type="ECO:0000313" key="6">
    <source>
        <dbReference type="EMBL" id="GMH19488.1"/>
    </source>
</evidence>
<evidence type="ECO:0000256" key="2">
    <source>
        <dbReference type="ARBA" id="ARBA00022737"/>
    </source>
</evidence>
<dbReference type="PROSITE" id="PS51473">
    <property type="entry name" value="GNK2"/>
    <property type="match status" value="2"/>
</dbReference>
<evidence type="ECO:0000259" key="5">
    <source>
        <dbReference type="PROSITE" id="PS51473"/>
    </source>
</evidence>
<reference evidence="6" key="1">
    <citation type="submission" date="2023-05" db="EMBL/GenBank/DDBJ databases">
        <title>Nepenthes gracilis genome sequencing.</title>
        <authorList>
            <person name="Fukushima K."/>
        </authorList>
    </citation>
    <scope>NUCLEOTIDE SEQUENCE</scope>
    <source>
        <strain evidence="6">SING2019-196</strain>
    </source>
</reference>
<comment type="caution">
    <text evidence="6">The sequence shown here is derived from an EMBL/GenBank/DDBJ whole genome shotgun (WGS) entry which is preliminary data.</text>
</comment>
<dbReference type="FunFam" id="3.30.430.20:FF:000012">
    <property type="entry name" value="Cysteine-rich receptor-like protein kinase 25"/>
    <property type="match status" value="1"/>
</dbReference>
<dbReference type="Pfam" id="PF01657">
    <property type="entry name" value="Stress-antifung"/>
    <property type="match status" value="2"/>
</dbReference>
<keyword evidence="7" id="KW-1185">Reference proteome</keyword>
<feature type="compositionally biased region" description="Basic and acidic residues" evidence="3">
    <location>
        <begin position="363"/>
        <end position="372"/>
    </location>
</feature>
<dbReference type="EMBL" id="BSYO01000020">
    <property type="protein sequence ID" value="GMH19488.1"/>
    <property type="molecule type" value="Genomic_DNA"/>
</dbReference>
<feature type="transmembrane region" description="Helical" evidence="4">
    <location>
        <begin position="25"/>
        <end position="46"/>
    </location>
</feature>
<dbReference type="Gene3D" id="3.30.430.20">
    <property type="entry name" value="Gnk2 domain, C-X8-C-X2-C motif"/>
    <property type="match status" value="2"/>
</dbReference>
<dbReference type="InterPro" id="IPR038408">
    <property type="entry name" value="GNK2_sf"/>
</dbReference>
<name>A0AAD3SWM6_NEPGR</name>
<proteinExistence type="predicted"/>
<evidence type="ECO:0000256" key="1">
    <source>
        <dbReference type="ARBA" id="ARBA00022729"/>
    </source>
</evidence>
<evidence type="ECO:0000256" key="3">
    <source>
        <dbReference type="SAM" id="MobiDB-lite"/>
    </source>
</evidence>
<keyword evidence="4" id="KW-0812">Transmembrane</keyword>
<feature type="domain" description="Gnk2-homologous" evidence="5">
    <location>
        <begin position="158"/>
        <end position="269"/>
    </location>
</feature>
<sequence>MPCSVSYKSVASCWRPPLIADSDKALFMAVLHTFLLIVVFFFQFNFTPAQSLFINFSCSDEWVHSQSNQYRYNLACALRTLNSTDSAFNESTMGESPDQVYGLYLCRGDLTDQICRQCVHKVTSTIVNKCPSSASALIANSHCMFRYSNESFFGKLEYSPMFYFWNHANITGTSVGSFEQVVNETMMEIAAEAASGDPLGQKFATKETNYTADNRTLYALGQCTPDLSSSDCYACLMNCIKRLPSCCSGKQGGRVLFPSCNVRYEIYSFYEKVAAGTAPHLPPPAIVEKKRSTATVTRATVATVGFVLLFAMAIFYFSGRAKNRTDAPYSKMAKGDATVREQEESAARHGGKIRTASHAGGRCKREGERESRIGNGGDDEGCRVEASRGKALQSVSMEDSTPEMALNDEWFDDGGLCSGKRVHSTGSDLLR</sequence>
<feature type="transmembrane region" description="Helical" evidence="4">
    <location>
        <begin position="299"/>
        <end position="318"/>
    </location>
</feature>
<dbReference type="AlphaFoldDB" id="A0AAD3SWM6"/>
<keyword evidence="4" id="KW-0472">Membrane</keyword>
<dbReference type="Proteomes" id="UP001279734">
    <property type="component" value="Unassembled WGS sequence"/>
</dbReference>
<gene>
    <name evidence="6" type="ORF">Nepgr_021329</name>
</gene>
<dbReference type="PANTHER" id="PTHR32099:SF42">
    <property type="entry name" value="CYSTEINE-RICH RECEPTOR-LIKE PROTEIN KINASE 9-RELATED"/>
    <property type="match status" value="1"/>
</dbReference>
<evidence type="ECO:0000313" key="7">
    <source>
        <dbReference type="Proteomes" id="UP001279734"/>
    </source>
</evidence>
<protein>
    <recommendedName>
        <fullName evidence="5">Gnk2-homologous domain-containing protein</fullName>
    </recommendedName>
</protein>
<feature type="domain" description="Gnk2-homologous" evidence="5">
    <location>
        <begin position="52"/>
        <end position="152"/>
    </location>
</feature>
<feature type="region of interest" description="Disordered" evidence="3">
    <location>
        <begin position="340"/>
        <end position="431"/>
    </location>
</feature>
<dbReference type="CDD" id="cd23509">
    <property type="entry name" value="Gnk2-like"/>
    <property type="match status" value="2"/>
</dbReference>
<dbReference type="InterPro" id="IPR002902">
    <property type="entry name" value="GNK2"/>
</dbReference>
<accession>A0AAD3SWM6</accession>
<dbReference type="PANTHER" id="PTHR32099">
    <property type="entry name" value="CYSTEINE-RICH REPEAT SECRETORY PROTEIN"/>
    <property type="match status" value="1"/>
</dbReference>
<organism evidence="6 7">
    <name type="scientific">Nepenthes gracilis</name>
    <name type="common">Slender pitcher plant</name>
    <dbReference type="NCBI Taxonomy" id="150966"/>
    <lineage>
        <taxon>Eukaryota</taxon>
        <taxon>Viridiplantae</taxon>
        <taxon>Streptophyta</taxon>
        <taxon>Embryophyta</taxon>
        <taxon>Tracheophyta</taxon>
        <taxon>Spermatophyta</taxon>
        <taxon>Magnoliopsida</taxon>
        <taxon>eudicotyledons</taxon>
        <taxon>Gunneridae</taxon>
        <taxon>Pentapetalae</taxon>
        <taxon>Caryophyllales</taxon>
        <taxon>Nepenthaceae</taxon>
        <taxon>Nepenthes</taxon>
    </lineage>
</organism>
<keyword evidence="1" id="KW-0732">Signal</keyword>
<evidence type="ECO:0000256" key="4">
    <source>
        <dbReference type="SAM" id="Phobius"/>
    </source>
</evidence>
<keyword evidence="4" id="KW-1133">Transmembrane helix</keyword>
<keyword evidence="2" id="KW-0677">Repeat</keyword>